<dbReference type="Pfam" id="PF08546">
    <property type="entry name" value="ApbA_C"/>
    <property type="match status" value="1"/>
</dbReference>
<dbReference type="SUPFAM" id="SSF48179">
    <property type="entry name" value="6-phosphogluconate dehydrogenase C-terminal domain-like"/>
    <property type="match status" value="1"/>
</dbReference>
<dbReference type="InterPro" id="IPR036291">
    <property type="entry name" value="NAD(P)-bd_dom_sf"/>
</dbReference>
<evidence type="ECO:0000259" key="1">
    <source>
        <dbReference type="Pfam" id="PF02558"/>
    </source>
</evidence>
<gene>
    <name evidence="3" type="ORF">GCM10022236_09350</name>
</gene>
<dbReference type="InterPro" id="IPR013332">
    <property type="entry name" value="KPR_N"/>
</dbReference>
<evidence type="ECO:0000259" key="2">
    <source>
        <dbReference type="Pfam" id="PF08546"/>
    </source>
</evidence>
<feature type="domain" description="Ketopantoate reductase C-terminal" evidence="2">
    <location>
        <begin position="187"/>
        <end position="308"/>
    </location>
</feature>
<evidence type="ECO:0000313" key="4">
    <source>
        <dbReference type="Proteomes" id="UP001501490"/>
    </source>
</evidence>
<reference evidence="4" key="1">
    <citation type="journal article" date="2019" name="Int. J. Syst. Evol. Microbiol.">
        <title>The Global Catalogue of Microorganisms (GCM) 10K type strain sequencing project: providing services to taxonomists for standard genome sequencing and annotation.</title>
        <authorList>
            <consortium name="The Broad Institute Genomics Platform"/>
            <consortium name="The Broad Institute Genome Sequencing Center for Infectious Disease"/>
            <person name="Wu L."/>
            <person name="Ma J."/>
        </authorList>
    </citation>
    <scope>NUCLEOTIDE SEQUENCE [LARGE SCALE GENOMIC DNA]</scope>
    <source>
        <strain evidence="4">JCM 16929</strain>
    </source>
</reference>
<dbReference type="Gene3D" id="1.10.1040.10">
    <property type="entry name" value="N-(1-d-carboxylethyl)-l-norvaline Dehydrogenase, domain 2"/>
    <property type="match status" value="1"/>
</dbReference>
<proteinExistence type="predicted"/>
<dbReference type="SUPFAM" id="SSF51735">
    <property type="entry name" value="NAD(P)-binding Rossmann-fold domains"/>
    <property type="match status" value="1"/>
</dbReference>
<feature type="domain" description="Ketopantoate reductase N-terminal" evidence="1">
    <location>
        <begin position="2"/>
        <end position="144"/>
    </location>
</feature>
<accession>A0ABP6ZHE8</accession>
<keyword evidence="4" id="KW-1185">Reference proteome</keyword>
<dbReference type="Pfam" id="PF02558">
    <property type="entry name" value="ApbA"/>
    <property type="match status" value="1"/>
</dbReference>
<dbReference type="InterPro" id="IPR013752">
    <property type="entry name" value="KPA_reductase"/>
</dbReference>
<sequence length="330" mass="34686">MIGAGAVGGGIGGTLQQAGVDAVLVARGEHLAALRADGLEIVTPEATTRVAVTAIGGPDEVSLEADDVLVLTTKTQQAEAALVQWADAPVAGGGTASERLPLVTALNGVASEALALRYFARVYGACVWMWANFTRPGRVILSGSPTRGLFHLGRVPAASTDDADVALLDRIRSDWAPAALDVRVPDDVMPWKHRKLLTNLGNAHQALVGDVRGTGELVRAAVAEGRAVLEHAGIAVTPDEVEAEARKAYAIVDLSDREGFLGGSTYQSLVRGTGDVETDYLNGEIVLVARQLGIEAPINARLASLVRQAVRRGDSAPRMSLEELRRRLDS</sequence>
<protein>
    <submittedName>
        <fullName evidence="3">2-dehydropantoate 2-reductase N-terminal domain-containing protein</fullName>
    </submittedName>
</protein>
<dbReference type="InterPro" id="IPR013328">
    <property type="entry name" value="6PGD_dom2"/>
</dbReference>
<name>A0ABP6ZHE8_9ACTN</name>
<comment type="caution">
    <text evidence="3">The sequence shown here is derived from an EMBL/GenBank/DDBJ whole genome shotgun (WGS) entry which is preliminary data.</text>
</comment>
<dbReference type="Gene3D" id="3.40.50.720">
    <property type="entry name" value="NAD(P)-binding Rossmann-like Domain"/>
    <property type="match status" value="1"/>
</dbReference>
<dbReference type="EMBL" id="BAABAB010000006">
    <property type="protein sequence ID" value="GAA3609795.1"/>
    <property type="molecule type" value="Genomic_DNA"/>
</dbReference>
<organism evidence="3 4">
    <name type="scientific">Microlunatus ginsengisoli</name>
    <dbReference type="NCBI Taxonomy" id="363863"/>
    <lineage>
        <taxon>Bacteria</taxon>
        <taxon>Bacillati</taxon>
        <taxon>Actinomycetota</taxon>
        <taxon>Actinomycetes</taxon>
        <taxon>Propionibacteriales</taxon>
        <taxon>Propionibacteriaceae</taxon>
        <taxon>Microlunatus</taxon>
    </lineage>
</organism>
<evidence type="ECO:0000313" key="3">
    <source>
        <dbReference type="EMBL" id="GAA3609795.1"/>
    </source>
</evidence>
<dbReference type="InterPro" id="IPR008927">
    <property type="entry name" value="6-PGluconate_DH-like_C_sf"/>
</dbReference>
<dbReference type="Proteomes" id="UP001501490">
    <property type="component" value="Unassembled WGS sequence"/>
</dbReference>